<gene>
    <name evidence="2" type="ORF">L596_012488</name>
</gene>
<accession>A0A4U5NX67</accession>
<feature type="compositionally biased region" description="Basic and acidic residues" evidence="1">
    <location>
        <begin position="92"/>
        <end position="103"/>
    </location>
</feature>
<keyword evidence="3" id="KW-1185">Reference proteome</keyword>
<dbReference type="AlphaFoldDB" id="A0A4U5NX67"/>
<evidence type="ECO:0000313" key="2">
    <source>
        <dbReference type="EMBL" id="TKR88207.1"/>
    </source>
</evidence>
<protein>
    <submittedName>
        <fullName evidence="2">Uncharacterized protein</fullName>
    </submittedName>
</protein>
<reference evidence="2 3" key="1">
    <citation type="journal article" date="2015" name="Genome Biol.">
        <title>Comparative genomics of Steinernema reveals deeply conserved gene regulatory networks.</title>
        <authorList>
            <person name="Dillman A.R."/>
            <person name="Macchietto M."/>
            <person name="Porter C.F."/>
            <person name="Rogers A."/>
            <person name="Williams B."/>
            <person name="Antoshechkin I."/>
            <person name="Lee M.M."/>
            <person name="Goodwin Z."/>
            <person name="Lu X."/>
            <person name="Lewis E.E."/>
            <person name="Goodrich-Blair H."/>
            <person name="Stock S.P."/>
            <person name="Adams B.J."/>
            <person name="Sternberg P.W."/>
            <person name="Mortazavi A."/>
        </authorList>
    </citation>
    <scope>NUCLEOTIDE SEQUENCE [LARGE SCALE GENOMIC DNA]</scope>
    <source>
        <strain evidence="2 3">ALL</strain>
    </source>
</reference>
<organism evidence="2 3">
    <name type="scientific">Steinernema carpocapsae</name>
    <name type="common">Entomopathogenic nematode</name>
    <dbReference type="NCBI Taxonomy" id="34508"/>
    <lineage>
        <taxon>Eukaryota</taxon>
        <taxon>Metazoa</taxon>
        <taxon>Ecdysozoa</taxon>
        <taxon>Nematoda</taxon>
        <taxon>Chromadorea</taxon>
        <taxon>Rhabditida</taxon>
        <taxon>Tylenchina</taxon>
        <taxon>Panagrolaimomorpha</taxon>
        <taxon>Strongyloidoidea</taxon>
        <taxon>Steinernematidae</taxon>
        <taxon>Steinernema</taxon>
    </lineage>
</organism>
<comment type="caution">
    <text evidence="2">The sequence shown here is derived from an EMBL/GenBank/DDBJ whole genome shotgun (WGS) entry which is preliminary data.</text>
</comment>
<reference evidence="2 3" key="2">
    <citation type="journal article" date="2019" name="G3 (Bethesda)">
        <title>Hybrid Assembly of the Genome of the Entomopathogenic Nematode Steinernema carpocapsae Identifies the X-Chromosome.</title>
        <authorList>
            <person name="Serra L."/>
            <person name="Macchietto M."/>
            <person name="Macias-Munoz A."/>
            <person name="McGill C.J."/>
            <person name="Rodriguez I.M."/>
            <person name="Rodriguez B."/>
            <person name="Murad R."/>
            <person name="Mortazavi A."/>
        </authorList>
    </citation>
    <scope>NUCLEOTIDE SEQUENCE [LARGE SCALE GENOMIC DNA]</scope>
    <source>
        <strain evidence="2 3">ALL</strain>
    </source>
</reference>
<evidence type="ECO:0000313" key="3">
    <source>
        <dbReference type="Proteomes" id="UP000298663"/>
    </source>
</evidence>
<proteinExistence type="predicted"/>
<feature type="compositionally biased region" description="Basic residues" evidence="1">
    <location>
        <begin position="33"/>
        <end position="46"/>
    </location>
</feature>
<dbReference type="Proteomes" id="UP000298663">
    <property type="component" value="Unassembled WGS sequence"/>
</dbReference>
<feature type="region of interest" description="Disordered" evidence="1">
    <location>
        <begin position="31"/>
        <end position="114"/>
    </location>
</feature>
<name>A0A4U5NX67_STECR</name>
<dbReference type="EMBL" id="AZBU02000003">
    <property type="protein sequence ID" value="TKR88207.1"/>
    <property type="molecule type" value="Genomic_DNA"/>
</dbReference>
<sequence length="114" mass="13319">MGLLYCTRRRRAKLQPLRARQVQHAHNFLVAGKCRRPRKRGSKKRRGDKECSRDDDQKRSGWSQNLRMQDAKSAEFALFRRPKKGRGTLGAGKERQVSDERHSIATFKNKQVNE</sequence>
<evidence type="ECO:0000256" key="1">
    <source>
        <dbReference type="SAM" id="MobiDB-lite"/>
    </source>
</evidence>
<feature type="compositionally biased region" description="Basic and acidic residues" evidence="1">
    <location>
        <begin position="47"/>
        <end position="59"/>
    </location>
</feature>